<dbReference type="InterPro" id="IPR050090">
    <property type="entry name" value="Tyrosine_recombinase_XerCD"/>
</dbReference>
<organism evidence="4 5">
    <name type="scientific">Ferrimonas gelatinilytica</name>
    <dbReference type="NCBI Taxonomy" id="1255257"/>
    <lineage>
        <taxon>Bacteria</taxon>
        <taxon>Pseudomonadati</taxon>
        <taxon>Pseudomonadota</taxon>
        <taxon>Gammaproteobacteria</taxon>
        <taxon>Alteromonadales</taxon>
        <taxon>Ferrimonadaceae</taxon>
        <taxon>Ferrimonas</taxon>
    </lineage>
</organism>
<keyword evidence="2" id="KW-0233">DNA recombination</keyword>
<dbReference type="EMBL" id="BAABLF010000014">
    <property type="protein sequence ID" value="GAA5192733.1"/>
    <property type="molecule type" value="Genomic_DNA"/>
</dbReference>
<evidence type="ECO:0000256" key="2">
    <source>
        <dbReference type="ARBA" id="ARBA00023172"/>
    </source>
</evidence>
<evidence type="ECO:0000313" key="5">
    <source>
        <dbReference type="Proteomes" id="UP001501600"/>
    </source>
</evidence>
<evidence type="ECO:0000313" key="4">
    <source>
        <dbReference type="EMBL" id="GAA5192733.1"/>
    </source>
</evidence>
<sequence length="186" mass="21655">MAEVHAVKEPETIQLVSHLLKIRHSQQMADVWDLGLNLALRISDLLSITFRDIDGDRLVLRESKTGKLATIHLNPKAQKIIQRIRDEHPHHLYLFQSYRNQQSRHRTPRPITRRAVGKAFELVGEELKIALGTHSMRKTRGYHLYQATNDIARVMQMLRHRSAGVTLRYIGVTQDEIDRDFRELVL</sequence>
<evidence type="ECO:0000259" key="3">
    <source>
        <dbReference type="PROSITE" id="PS51898"/>
    </source>
</evidence>
<gene>
    <name evidence="4" type="ORF">GCM10025772_22570</name>
</gene>
<name>A0ABP9S8G6_9GAMM</name>
<dbReference type="InterPro" id="IPR011010">
    <property type="entry name" value="DNA_brk_join_enz"/>
</dbReference>
<feature type="domain" description="Tyr recombinase" evidence="3">
    <location>
        <begin position="2"/>
        <end position="182"/>
    </location>
</feature>
<dbReference type="PANTHER" id="PTHR30349:SF82">
    <property type="entry name" value="INTEGRASE_RECOMBINASE YOEC-RELATED"/>
    <property type="match status" value="1"/>
</dbReference>
<dbReference type="RefSeq" id="WP_345317171.1">
    <property type="nucleotide sequence ID" value="NZ_BAABLF010000014.1"/>
</dbReference>
<dbReference type="PANTHER" id="PTHR30349">
    <property type="entry name" value="PHAGE INTEGRASE-RELATED"/>
    <property type="match status" value="1"/>
</dbReference>
<keyword evidence="5" id="KW-1185">Reference proteome</keyword>
<protein>
    <submittedName>
        <fullName evidence="4">Site-specific integrase</fullName>
    </submittedName>
</protein>
<dbReference type="SUPFAM" id="SSF56349">
    <property type="entry name" value="DNA breaking-rejoining enzymes"/>
    <property type="match status" value="1"/>
</dbReference>
<dbReference type="Proteomes" id="UP001501600">
    <property type="component" value="Unassembled WGS sequence"/>
</dbReference>
<evidence type="ECO:0000256" key="1">
    <source>
        <dbReference type="ARBA" id="ARBA00022908"/>
    </source>
</evidence>
<comment type="caution">
    <text evidence="4">The sequence shown here is derived from an EMBL/GenBank/DDBJ whole genome shotgun (WGS) entry which is preliminary data.</text>
</comment>
<proteinExistence type="predicted"/>
<reference evidence="5" key="1">
    <citation type="journal article" date="2019" name="Int. J. Syst. Evol. Microbiol.">
        <title>The Global Catalogue of Microorganisms (GCM) 10K type strain sequencing project: providing services to taxonomists for standard genome sequencing and annotation.</title>
        <authorList>
            <consortium name="The Broad Institute Genomics Platform"/>
            <consortium name="The Broad Institute Genome Sequencing Center for Infectious Disease"/>
            <person name="Wu L."/>
            <person name="Ma J."/>
        </authorList>
    </citation>
    <scope>NUCLEOTIDE SEQUENCE [LARGE SCALE GENOMIC DNA]</scope>
    <source>
        <strain evidence="5">JCM 18720</strain>
    </source>
</reference>
<accession>A0ABP9S8G6</accession>
<dbReference type="Pfam" id="PF00589">
    <property type="entry name" value="Phage_integrase"/>
    <property type="match status" value="1"/>
</dbReference>
<dbReference type="InterPro" id="IPR002104">
    <property type="entry name" value="Integrase_catalytic"/>
</dbReference>
<dbReference type="Gene3D" id="1.10.443.10">
    <property type="entry name" value="Intergrase catalytic core"/>
    <property type="match status" value="1"/>
</dbReference>
<dbReference type="PROSITE" id="PS51898">
    <property type="entry name" value="TYR_RECOMBINASE"/>
    <property type="match status" value="1"/>
</dbReference>
<dbReference type="InterPro" id="IPR013762">
    <property type="entry name" value="Integrase-like_cat_sf"/>
</dbReference>
<keyword evidence="1" id="KW-0229">DNA integration</keyword>